<protein>
    <submittedName>
        <fullName evidence="1">Uncharacterized protein</fullName>
    </submittedName>
</protein>
<reference evidence="1 2" key="1">
    <citation type="journal article" date="2023" name="Sci. Data">
        <title>Genome assembly of the Korean intertidal mud-creeper Batillaria attramentaria.</title>
        <authorList>
            <person name="Patra A.K."/>
            <person name="Ho P.T."/>
            <person name="Jun S."/>
            <person name="Lee S.J."/>
            <person name="Kim Y."/>
            <person name="Won Y.J."/>
        </authorList>
    </citation>
    <scope>NUCLEOTIDE SEQUENCE [LARGE SCALE GENOMIC DNA]</scope>
    <source>
        <strain evidence="1">Wonlab-2016</strain>
    </source>
</reference>
<organism evidence="1 2">
    <name type="scientific">Batillaria attramentaria</name>
    <dbReference type="NCBI Taxonomy" id="370345"/>
    <lineage>
        <taxon>Eukaryota</taxon>
        <taxon>Metazoa</taxon>
        <taxon>Spiralia</taxon>
        <taxon>Lophotrochozoa</taxon>
        <taxon>Mollusca</taxon>
        <taxon>Gastropoda</taxon>
        <taxon>Caenogastropoda</taxon>
        <taxon>Sorbeoconcha</taxon>
        <taxon>Cerithioidea</taxon>
        <taxon>Batillariidae</taxon>
        <taxon>Batillaria</taxon>
    </lineage>
</organism>
<gene>
    <name evidence="1" type="ORF">BaRGS_00023033</name>
</gene>
<keyword evidence="2" id="KW-1185">Reference proteome</keyword>
<evidence type="ECO:0000313" key="2">
    <source>
        <dbReference type="Proteomes" id="UP001519460"/>
    </source>
</evidence>
<dbReference type="AlphaFoldDB" id="A0ABD0KFE1"/>
<comment type="caution">
    <text evidence="1">The sequence shown here is derived from an EMBL/GenBank/DDBJ whole genome shotgun (WGS) entry which is preliminary data.</text>
</comment>
<proteinExistence type="predicted"/>
<dbReference type="EMBL" id="JACVVK020000190">
    <property type="protein sequence ID" value="KAK7485732.1"/>
    <property type="molecule type" value="Genomic_DNA"/>
</dbReference>
<dbReference type="Proteomes" id="UP001519460">
    <property type="component" value="Unassembled WGS sequence"/>
</dbReference>
<accession>A0ABD0KFE1</accession>
<sequence length="143" mass="16284">MGALSSELYERICDWRGFRNWPFIDVPFGNRKPAAIPFRLVASHDAACWLRSEICRSLCSWIGRIDMPGMGCPLRIVTTQHREVITGSDHRAYIAVEFSFQWKRGAIDPRLAWRPNKLPEVSGILQRLKPCCAKTSQLNPSIA</sequence>
<evidence type="ECO:0000313" key="1">
    <source>
        <dbReference type="EMBL" id="KAK7485732.1"/>
    </source>
</evidence>
<name>A0ABD0KFE1_9CAEN</name>